<dbReference type="RefSeq" id="WP_377575764.1">
    <property type="nucleotide sequence ID" value="NZ_JBHTKA010000001.1"/>
</dbReference>
<evidence type="ECO:0000313" key="1">
    <source>
        <dbReference type="EMBL" id="MFD0998678.1"/>
    </source>
</evidence>
<evidence type="ECO:0000313" key="2">
    <source>
        <dbReference type="Proteomes" id="UP001597112"/>
    </source>
</evidence>
<proteinExistence type="predicted"/>
<sequence length="492" mass="57590">MIDFRDSIDARSALKLLDVNGIIASRIVSGEIDLRFATKDIYILDNCDAVSLKVSLDKPLLTLSIENCSIKRINVDKQARIGHIKVKGGSKIGSIYFERGCECKELVIEDRSEISSVMILQLPEEMEFKNGVKIDSLRFNGAVNKGKIYFFKANVNDIEFIQCQFDKLVFQNTDINSLRCSQVKISEIDVTYSASCKDFLFDDGEVTDLNFLQLSKFKETDISITNSRIDNLSLGDYYNKGKFKFINSNVNKSIQITNSELSNGIFNGVDWPKAKIDFNRSHISKCNFFNIGWPEDYRITEIIRITDKESEDRLWEDMDSYRQLKFAYQSQQNYFEAAKFRYNELRLYYQLMHYYTWHGFCLNSLRSWWKHHRKSWWKYLGEFLILWTSKKGSNFGESVGLPLYQMIKFHLIFFTLLVLNNETFPVQITSLQEHNWQAFSRGVKIFIFMMNPAHPFMVDNVPIYGLVDTMMRISSGYFIYYFLKASRKFHLT</sequence>
<protein>
    <recommendedName>
        <fullName evidence="3">Pentapeptide repeat-containing protein</fullName>
    </recommendedName>
</protein>
<name>A0ABW3JYK7_9BACT</name>
<organism evidence="1 2">
    <name type="scientific">Ohtaekwangia kribbensis</name>
    <dbReference type="NCBI Taxonomy" id="688913"/>
    <lineage>
        <taxon>Bacteria</taxon>
        <taxon>Pseudomonadati</taxon>
        <taxon>Bacteroidota</taxon>
        <taxon>Cytophagia</taxon>
        <taxon>Cytophagales</taxon>
        <taxon>Fulvivirgaceae</taxon>
        <taxon>Ohtaekwangia</taxon>
    </lineage>
</organism>
<gene>
    <name evidence="1" type="ORF">ACFQ21_05140</name>
</gene>
<accession>A0ABW3JYK7</accession>
<dbReference type="Proteomes" id="UP001597112">
    <property type="component" value="Unassembled WGS sequence"/>
</dbReference>
<dbReference type="EMBL" id="JBHTKA010000001">
    <property type="protein sequence ID" value="MFD0998678.1"/>
    <property type="molecule type" value="Genomic_DNA"/>
</dbReference>
<evidence type="ECO:0008006" key="3">
    <source>
        <dbReference type="Google" id="ProtNLM"/>
    </source>
</evidence>
<reference evidence="2" key="1">
    <citation type="journal article" date="2019" name="Int. J. Syst. Evol. Microbiol.">
        <title>The Global Catalogue of Microorganisms (GCM) 10K type strain sequencing project: providing services to taxonomists for standard genome sequencing and annotation.</title>
        <authorList>
            <consortium name="The Broad Institute Genomics Platform"/>
            <consortium name="The Broad Institute Genome Sequencing Center for Infectious Disease"/>
            <person name="Wu L."/>
            <person name="Ma J."/>
        </authorList>
    </citation>
    <scope>NUCLEOTIDE SEQUENCE [LARGE SCALE GENOMIC DNA]</scope>
    <source>
        <strain evidence="2">CCUG 58938</strain>
    </source>
</reference>
<keyword evidence="2" id="KW-1185">Reference proteome</keyword>
<comment type="caution">
    <text evidence="1">The sequence shown here is derived from an EMBL/GenBank/DDBJ whole genome shotgun (WGS) entry which is preliminary data.</text>
</comment>